<sequence length="269" mass="29356">MAKRVKLRKGQPTLRPVRADLHIHTVLSACADYRMAPPLIVRTALQRGLDLIAITDHNSGENAGAVLRAAEGTGLTVLPGMELCTREEVHLVALFPELISLLCWQEEVYEALPHLANDEAVFGVQLVVDEQGRFLGKNHRFLFAATDFSLEEAVRRITEIGGFCFPAHVDRPAFGLLTQLGFLPQDVDLPAVEISPRISCQAARERFPSLGSRVIIQASDAHRLEDIGLGMTVFSMAEPSFEELILASVGRDGRGVLGYGQLPGGQDLV</sequence>
<evidence type="ECO:0000313" key="5">
    <source>
        <dbReference type="Proteomes" id="UP000569018"/>
    </source>
</evidence>
<dbReference type="Pfam" id="PF13263">
    <property type="entry name" value="PHP_C"/>
    <property type="match status" value="1"/>
</dbReference>
<dbReference type="Proteomes" id="UP000574717">
    <property type="component" value="Unassembled WGS sequence"/>
</dbReference>
<evidence type="ECO:0000259" key="1">
    <source>
        <dbReference type="SMART" id="SM00481"/>
    </source>
</evidence>
<evidence type="ECO:0000313" key="2">
    <source>
        <dbReference type="EMBL" id="GFP18689.1"/>
    </source>
</evidence>
<dbReference type="GO" id="GO:0035312">
    <property type="term" value="F:5'-3' DNA exonuclease activity"/>
    <property type="evidence" value="ECO:0007669"/>
    <property type="project" value="TreeGrafter"/>
</dbReference>
<proteinExistence type="predicted"/>
<dbReference type="Pfam" id="PF02811">
    <property type="entry name" value="PHP"/>
    <property type="match status" value="1"/>
</dbReference>
<dbReference type="InterPro" id="IPR003141">
    <property type="entry name" value="Pol/His_phosphatase_N"/>
</dbReference>
<dbReference type="PANTHER" id="PTHR42924">
    <property type="entry name" value="EXONUCLEASE"/>
    <property type="match status" value="1"/>
</dbReference>
<dbReference type="EMBL" id="BLRZ01000023">
    <property type="protein sequence ID" value="GFP29762.1"/>
    <property type="molecule type" value="Genomic_DNA"/>
</dbReference>
<gene>
    <name evidence="2" type="ORF">HKBW3S03_00194</name>
    <name evidence="3" type="ORF">HKBW3S34_00682</name>
    <name evidence="4" type="ORF">HKBW3S47_01496</name>
</gene>
<comment type="caution">
    <text evidence="4">The sequence shown here is derived from an EMBL/GenBank/DDBJ whole genome shotgun (WGS) entry which is preliminary data.</text>
</comment>
<dbReference type="InterPro" id="IPR052018">
    <property type="entry name" value="PHP_domain"/>
</dbReference>
<dbReference type="EMBL" id="BLSD01000091">
    <property type="protein sequence ID" value="GFP39798.1"/>
    <property type="molecule type" value="Genomic_DNA"/>
</dbReference>
<dbReference type="GO" id="GO:0004534">
    <property type="term" value="F:5'-3' RNA exonuclease activity"/>
    <property type="evidence" value="ECO:0007669"/>
    <property type="project" value="TreeGrafter"/>
</dbReference>
<organism evidence="4 5">
    <name type="scientific">Candidatus Hakubella thermalkaliphila</name>
    <dbReference type="NCBI Taxonomy" id="2754717"/>
    <lineage>
        <taxon>Bacteria</taxon>
        <taxon>Bacillati</taxon>
        <taxon>Actinomycetota</taxon>
        <taxon>Actinomycetota incertae sedis</taxon>
        <taxon>Candidatus Hakubellales</taxon>
        <taxon>Candidatus Hakubellaceae</taxon>
        <taxon>Candidatus Hakubella</taxon>
    </lineage>
</organism>
<evidence type="ECO:0000313" key="3">
    <source>
        <dbReference type="EMBL" id="GFP29762.1"/>
    </source>
</evidence>
<dbReference type="InterPro" id="IPR004013">
    <property type="entry name" value="PHP_dom"/>
</dbReference>
<dbReference type="AlphaFoldDB" id="A0A6V8Q518"/>
<dbReference type="SUPFAM" id="SSF89550">
    <property type="entry name" value="PHP domain-like"/>
    <property type="match status" value="1"/>
</dbReference>
<dbReference type="RefSeq" id="WP_176235919.1">
    <property type="nucleotide sequence ID" value="NZ_BLRU01000008.1"/>
</dbReference>
<evidence type="ECO:0000313" key="6">
    <source>
        <dbReference type="Proteomes" id="UP000574717"/>
    </source>
</evidence>
<dbReference type="CDD" id="cd07432">
    <property type="entry name" value="PHP_HisPPase"/>
    <property type="match status" value="1"/>
</dbReference>
<feature type="domain" description="Polymerase/histidinol phosphatase N-terminal" evidence="1">
    <location>
        <begin position="19"/>
        <end position="87"/>
    </location>
</feature>
<dbReference type="SMART" id="SM00481">
    <property type="entry name" value="POLIIIAc"/>
    <property type="match status" value="1"/>
</dbReference>
<dbReference type="EMBL" id="BLRU01000008">
    <property type="protein sequence ID" value="GFP18689.1"/>
    <property type="molecule type" value="Genomic_DNA"/>
</dbReference>
<dbReference type="InterPro" id="IPR016195">
    <property type="entry name" value="Pol/histidinol_Pase-like"/>
</dbReference>
<protein>
    <submittedName>
        <fullName evidence="4">3',5'-nucleoside bisphosphate phosphatase</fullName>
    </submittedName>
</protein>
<keyword evidence="7" id="KW-1185">Reference proteome</keyword>
<name>A0A6V8Q518_9ACTN</name>
<evidence type="ECO:0000313" key="4">
    <source>
        <dbReference type="EMBL" id="GFP39798.1"/>
    </source>
</evidence>
<dbReference type="PANTHER" id="PTHR42924:SF3">
    <property type="entry name" value="POLYMERASE_HISTIDINOL PHOSPHATASE N-TERMINAL DOMAIN-CONTAINING PROTEIN"/>
    <property type="match status" value="1"/>
</dbReference>
<reference evidence="5 6" key="1">
    <citation type="journal article" date="2020" name="Front. Microbiol.">
        <title>Single-cell genomics of novel Actinobacteria with the Wood-Ljungdahl pathway discovered in a serpentinizing system.</title>
        <authorList>
            <person name="Merino N."/>
            <person name="Kawai M."/>
            <person name="Boyd E.S."/>
            <person name="Colman D.R."/>
            <person name="McGlynn S.E."/>
            <person name="Nealson K.H."/>
            <person name="Kurokawa K."/>
            <person name="Hongoh Y."/>
        </authorList>
    </citation>
    <scope>NUCLEOTIDE SEQUENCE [LARGE SCALE GENOMIC DNA]</scope>
    <source>
        <strain evidence="2 6">S03</strain>
        <strain evidence="3 7">S34</strain>
        <strain evidence="4 5">S47</strain>
    </source>
</reference>
<dbReference type="Proteomes" id="UP000569018">
    <property type="component" value="Unassembled WGS sequence"/>
</dbReference>
<accession>A0A6V8Q518</accession>
<evidence type="ECO:0000313" key="7">
    <source>
        <dbReference type="Proteomes" id="UP000588083"/>
    </source>
</evidence>
<dbReference type="Gene3D" id="3.20.20.140">
    <property type="entry name" value="Metal-dependent hydrolases"/>
    <property type="match status" value="1"/>
</dbReference>
<dbReference type="Proteomes" id="UP000588083">
    <property type="component" value="Unassembled WGS sequence"/>
</dbReference>